<dbReference type="EMBL" id="JACXWY010000005">
    <property type="protein sequence ID" value="MBD3846161.1"/>
    <property type="molecule type" value="Genomic_DNA"/>
</dbReference>
<dbReference type="AlphaFoldDB" id="A0A927I049"/>
<dbReference type="Proteomes" id="UP000619295">
    <property type="component" value="Unassembled WGS sequence"/>
</dbReference>
<proteinExistence type="predicted"/>
<protein>
    <submittedName>
        <fullName evidence="1">Uncharacterized protein</fullName>
    </submittedName>
</protein>
<evidence type="ECO:0000313" key="1">
    <source>
        <dbReference type="EMBL" id="MBD3846161.1"/>
    </source>
</evidence>
<sequence length="238" mass="27211">MKEQYVGDVNDYRKYALLRLLGRSGLRLGVCWMLTPNDGRSDGNKLGYLDQSKQERHDPELFALLRRVRNEPDARRLILIEGSEILPRAVFVNTIVPETLFERQLWFKQASAALADADVIFFDPDNGVEVGSVGKGRRNSSKYIYRDELAATYRAGHSLLVYQHFQRKERESFIRDVADDLRRVAPDAEIWAIRTSHVVFMLAIQSRHRPSLSQAAHHVRETVDPSFLHAQLTAPASP</sequence>
<keyword evidence="2" id="KW-1185">Reference proteome</keyword>
<organism evidence="1 2">
    <name type="scientific">Bosea spartocytisi</name>
    <dbReference type="NCBI Taxonomy" id="2773451"/>
    <lineage>
        <taxon>Bacteria</taxon>
        <taxon>Pseudomonadati</taxon>
        <taxon>Pseudomonadota</taxon>
        <taxon>Alphaproteobacteria</taxon>
        <taxon>Hyphomicrobiales</taxon>
        <taxon>Boseaceae</taxon>
        <taxon>Bosea</taxon>
    </lineage>
</organism>
<comment type="caution">
    <text evidence="1">The sequence shown here is derived from an EMBL/GenBank/DDBJ whole genome shotgun (WGS) entry which is preliminary data.</text>
</comment>
<gene>
    <name evidence="1" type="ORF">IED13_10670</name>
</gene>
<reference evidence="1" key="1">
    <citation type="submission" date="2020-09" db="EMBL/GenBank/DDBJ databases">
        <title>Bosea spartocytisi sp. nov. a root nodule endophyte of Spartocytisus supranubius in the high mountain ecosystem fo the Teide National Park (Canary Islands, Spain).</title>
        <authorList>
            <person name="Pulido-Suarez L."/>
            <person name="Peix A."/>
            <person name="Igual J.M."/>
            <person name="Socas-Perez N."/>
            <person name="Velazquez E."/>
            <person name="Flores-Felix J.D."/>
            <person name="Leon-Barrios M."/>
        </authorList>
    </citation>
    <scope>NUCLEOTIDE SEQUENCE</scope>
    <source>
        <strain evidence="1">SSUT16</strain>
    </source>
</reference>
<dbReference type="RefSeq" id="WP_191124161.1">
    <property type="nucleotide sequence ID" value="NZ_JACXWY010000005.1"/>
</dbReference>
<name>A0A927I049_9HYPH</name>
<evidence type="ECO:0000313" key="2">
    <source>
        <dbReference type="Proteomes" id="UP000619295"/>
    </source>
</evidence>
<accession>A0A927I049</accession>